<dbReference type="GO" id="GO:0006874">
    <property type="term" value="P:intracellular calcium ion homeostasis"/>
    <property type="evidence" value="ECO:0007669"/>
    <property type="project" value="TreeGrafter"/>
</dbReference>
<dbReference type="PANTHER" id="PTHR12323">
    <property type="entry name" value="SR-RELATED CTD ASSOCIATED FACTOR 6"/>
    <property type="match status" value="1"/>
</dbReference>
<dbReference type="Gene3D" id="1.10.10.790">
    <property type="entry name" value="Surp module"/>
    <property type="match status" value="1"/>
</dbReference>
<evidence type="ECO:0000259" key="2">
    <source>
        <dbReference type="PROSITE" id="PS50128"/>
    </source>
</evidence>
<evidence type="ECO:0000256" key="1">
    <source>
        <dbReference type="SAM" id="MobiDB-lite"/>
    </source>
</evidence>
<protein>
    <recommendedName>
        <fullName evidence="2">SURP motif domain-containing protein</fullName>
    </recommendedName>
</protein>
<evidence type="ECO:0000313" key="3">
    <source>
        <dbReference type="EMBL" id="CAF5213974.1"/>
    </source>
</evidence>
<reference evidence="3" key="1">
    <citation type="submission" date="2021-02" db="EMBL/GenBank/DDBJ databases">
        <authorList>
            <person name="Nowell W R."/>
        </authorList>
    </citation>
    <scope>NUCLEOTIDE SEQUENCE</scope>
</reference>
<dbReference type="GO" id="GO:0006396">
    <property type="term" value="P:RNA processing"/>
    <property type="evidence" value="ECO:0007669"/>
    <property type="project" value="InterPro"/>
</dbReference>
<feature type="compositionally biased region" description="Pro residues" evidence="1">
    <location>
        <begin position="70"/>
        <end position="85"/>
    </location>
</feature>
<evidence type="ECO:0000313" key="4">
    <source>
        <dbReference type="Proteomes" id="UP000681720"/>
    </source>
</evidence>
<dbReference type="GO" id="GO:0003723">
    <property type="term" value="F:RNA binding"/>
    <property type="evidence" value="ECO:0007669"/>
    <property type="project" value="InterPro"/>
</dbReference>
<dbReference type="PANTHER" id="PTHR12323:SF0">
    <property type="entry name" value="CALCIUM HOMEOSTASIS ENDOPLASMIC RETICULUM PROTEIN"/>
    <property type="match status" value="1"/>
</dbReference>
<dbReference type="SMART" id="SM00648">
    <property type="entry name" value="SWAP"/>
    <property type="match status" value="1"/>
</dbReference>
<dbReference type="Proteomes" id="UP000681720">
    <property type="component" value="Unassembled WGS sequence"/>
</dbReference>
<accession>A0A8S3JCM9</accession>
<dbReference type="InterPro" id="IPR000061">
    <property type="entry name" value="Surp"/>
</dbReference>
<feature type="non-terminal residue" evidence="3">
    <location>
        <position position="102"/>
    </location>
</feature>
<dbReference type="EMBL" id="CAJOBJ010355814">
    <property type="protein sequence ID" value="CAF5213974.1"/>
    <property type="molecule type" value="Genomic_DNA"/>
</dbReference>
<dbReference type="Pfam" id="PF01805">
    <property type="entry name" value="Surp"/>
    <property type="match status" value="1"/>
</dbReference>
<feature type="domain" description="SURP motif" evidence="2">
    <location>
        <begin position="15"/>
        <end position="57"/>
    </location>
</feature>
<name>A0A8S3JCM9_9BILA</name>
<proteinExistence type="predicted"/>
<dbReference type="InterPro" id="IPR035967">
    <property type="entry name" value="SWAP/Surp_sf"/>
</dbReference>
<gene>
    <name evidence="3" type="ORF">GIL414_LOCUS80816</name>
</gene>
<sequence>MSIPQPPDDPETRNIIEKLASFVARNGPEFEVATRQKQENNPKFAFLRGGEYQHYYQFRVQAEKTLLQQPPNPFHLPPPNMPPAPTSMSHHSSRPTLPPFPG</sequence>
<dbReference type="GO" id="GO:0048471">
    <property type="term" value="C:perinuclear region of cytoplasm"/>
    <property type="evidence" value="ECO:0007669"/>
    <property type="project" value="TreeGrafter"/>
</dbReference>
<feature type="region of interest" description="Disordered" evidence="1">
    <location>
        <begin position="69"/>
        <end position="102"/>
    </location>
</feature>
<dbReference type="SUPFAM" id="SSF109905">
    <property type="entry name" value="Surp module (SWAP domain)"/>
    <property type="match status" value="1"/>
</dbReference>
<dbReference type="PROSITE" id="PS50128">
    <property type="entry name" value="SURP"/>
    <property type="match status" value="1"/>
</dbReference>
<comment type="caution">
    <text evidence="3">The sequence shown here is derived from an EMBL/GenBank/DDBJ whole genome shotgun (WGS) entry which is preliminary data.</text>
</comment>
<dbReference type="AlphaFoldDB" id="A0A8S3JCM9"/>
<organism evidence="3 4">
    <name type="scientific">Rotaria magnacalcarata</name>
    <dbReference type="NCBI Taxonomy" id="392030"/>
    <lineage>
        <taxon>Eukaryota</taxon>
        <taxon>Metazoa</taxon>
        <taxon>Spiralia</taxon>
        <taxon>Gnathifera</taxon>
        <taxon>Rotifera</taxon>
        <taxon>Eurotatoria</taxon>
        <taxon>Bdelloidea</taxon>
        <taxon>Philodinida</taxon>
        <taxon>Philodinidae</taxon>
        <taxon>Rotaria</taxon>
    </lineage>
</organism>